<dbReference type="Gene3D" id="3.40.710.10">
    <property type="entry name" value="DD-peptidase/beta-lactamase superfamily"/>
    <property type="match status" value="1"/>
</dbReference>
<dbReference type="PANTHER" id="PTHR43283:SF18">
    <property type="match status" value="1"/>
</dbReference>
<dbReference type="InterPro" id="IPR050789">
    <property type="entry name" value="Diverse_Enzym_Activities"/>
</dbReference>
<dbReference type="PANTHER" id="PTHR43283">
    <property type="entry name" value="BETA-LACTAMASE-RELATED"/>
    <property type="match status" value="1"/>
</dbReference>
<gene>
    <name evidence="2" type="ORF">DFR29_108177</name>
</gene>
<feature type="domain" description="Beta-lactamase-related" evidence="1">
    <location>
        <begin position="38"/>
        <end position="378"/>
    </location>
</feature>
<dbReference type="SUPFAM" id="SSF56601">
    <property type="entry name" value="beta-lactamase/transpeptidase-like"/>
    <property type="match status" value="1"/>
</dbReference>
<dbReference type="RefSeq" id="WP_133819409.1">
    <property type="nucleotide sequence ID" value="NZ_SNZH01000008.1"/>
</dbReference>
<dbReference type="OrthoDB" id="119951at2"/>
<organism evidence="2 3">
    <name type="scientific">Tahibacter aquaticus</name>
    <dbReference type="NCBI Taxonomy" id="520092"/>
    <lineage>
        <taxon>Bacteria</taxon>
        <taxon>Pseudomonadati</taxon>
        <taxon>Pseudomonadota</taxon>
        <taxon>Gammaproteobacteria</taxon>
        <taxon>Lysobacterales</taxon>
        <taxon>Rhodanobacteraceae</taxon>
        <taxon>Tahibacter</taxon>
    </lineage>
</organism>
<dbReference type="EMBL" id="SNZH01000008">
    <property type="protein sequence ID" value="TDR42590.1"/>
    <property type="molecule type" value="Genomic_DNA"/>
</dbReference>
<dbReference type="AlphaFoldDB" id="A0A4R6YVC6"/>
<sequence>MTDSFLIQRRRFLGAGLMALAAPAIGKMGVQRRTTEELDAYIASEMRRANIPGLALGLAREGTVRFVQAYGYADIQRQRPASTDTMFHIASITKTVTATAVMQLVDDGRLKLDEPVSGYLDFPLENPHHPAVPITFRQLLMHTSSLSDANYYAIDFRQQGRDATLPLASFLKDYLVPGGRTYSAETCFSKAAPGSAWDYSNVGYALLGYLASRIGSQDMREQTRERIFAPLRMRHTSWTISGTPEPLRAIPYDDVDGALAPVEPVGFPDWSAGMLRSSIADFTRFVAASANGGIAERNRIVSARSMAQMLEIKTPPELPDWLTGQGLGWMASQLDAAAMPNHWGGDPGVFTAAYIDSASRAGVAIFTNATASAERRTAVKNIASRMLKSKAP</sequence>
<dbReference type="Proteomes" id="UP000295293">
    <property type="component" value="Unassembled WGS sequence"/>
</dbReference>
<dbReference type="InterPro" id="IPR001466">
    <property type="entry name" value="Beta-lactam-related"/>
</dbReference>
<keyword evidence="3" id="KW-1185">Reference proteome</keyword>
<evidence type="ECO:0000313" key="2">
    <source>
        <dbReference type="EMBL" id="TDR42590.1"/>
    </source>
</evidence>
<evidence type="ECO:0000313" key="3">
    <source>
        <dbReference type="Proteomes" id="UP000295293"/>
    </source>
</evidence>
<protein>
    <submittedName>
        <fullName evidence="2">CubicO group peptidase (Beta-lactamase class C family)</fullName>
    </submittedName>
</protein>
<reference evidence="2 3" key="1">
    <citation type="submission" date="2019-03" db="EMBL/GenBank/DDBJ databases">
        <title>Genomic Encyclopedia of Type Strains, Phase IV (KMG-IV): sequencing the most valuable type-strain genomes for metagenomic binning, comparative biology and taxonomic classification.</title>
        <authorList>
            <person name="Goeker M."/>
        </authorList>
    </citation>
    <scope>NUCLEOTIDE SEQUENCE [LARGE SCALE GENOMIC DNA]</scope>
    <source>
        <strain evidence="2 3">DSM 21667</strain>
    </source>
</reference>
<name>A0A4R6YVC6_9GAMM</name>
<proteinExistence type="predicted"/>
<dbReference type="Pfam" id="PF00144">
    <property type="entry name" value="Beta-lactamase"/>
    <property type="match status" value="1"/>
</dbReference>
<dbReference type="InterPro" id="IPR012338">
    <property type="entry name" value="Beta-lactam/transpept-like"/>
</dbReference>
<comment type="caution">
    <text evidence="2">The sequence shown here is derived from an EMBL/GenBank/DDBJ whole genome shotgun (WGS) entry which is preliminary data.</text>
</comment>
<evidence type="ECO:0000259" key="1">
    <source>
        <dbReference type="Pfam" id="PF00144"/>
    </source>
</evidence>
<accession>A0A4R6YVC6</accession>